<dbReference type="EMBL" id="BSYO01000038">
    <property type="protein sequence ID" value="GMH30468.1"/>
    <property type="molecule type" value="Genomic_DNA"/>
</dbReference>
<evidence type="ECO:0000313" key="1">
    <source>
        <dbReference type="EMBL" id="GMH30468.1"/>
    </source>
</evidence>
<name>A0AAD3TIC9_NEPGR</name>
<organism evidence="1 2">
    <name type="scientific">Nepenthes gracilis</name>
    <name type="common">Slender pitcher plant</name>
    <dbReference type="NCBI Taxonomy" id="150966"/>
    <lineage>
        <taxon>Eukaryota</taxon>
        <taxon>Viridiplantae</taxon>
        <taxon>Streptophyta</taxon>
        <taxon>Embryophyta</taxon>
        <taxon>Tracheophyta</taxon>
        <taxon>Spermatophyta</taxon>
        <taxon>Magnoliopsida</taxon>
        <taxon>eudicotyledons</taxon>
        <taxon>Gunneridae</taxon>
        <taxon>Pentapetalae</taxon>
        <taxon>Caryophyllales</taxon>
        <taxon>Nepenthaceae</taxon>
        <taxon>Nepenthes</taxon>
    </lineage>
</organism>
<dbReference type="AlphaFoldDB" id="A0AAD3TIC9"/>
<protein>
    <submittedName>
        <fullName evidence="1">Uncharacterized protein</fullName>
    </submittedName>
</protein>
<evidence type="ECO:0000313" key="2">
    <source>
        <dbReference type="Proteomes" id="UP001279734"/>
    </source>
</evidence>
<comment type="caution">
    <text evidence="1">The sequence shown here is derived from an EMBL/GenBank/DDBJ whole genome shotgun (WGS) entry which is preliminary data.</text>
</comment>
<gene>
    <name evidence="1" type="ORF">Nepgr_032311</name>
</gene>
<sequence>MHGSESNLNYGNSGFVKSGIRMSRHLAKIFFVGESLYLRGPRSSWRVVTRPDNQASAAFAFFAPQGVLGLFSGTSERSYSGSLGPSIFPTRLGTLGTGPNKNQLT</sequence>
<reference evidence="1" key="1">
    <citation type="submission" date="2023-05" db="EMBL/GenBank/DDBJ databases">
        <title>Nepenthes gracilis genome sequencing.</title>
        <authorList>
            <person name="Fukushima K."/>
        </authorList>
    </citation>
    <scope>NUCLEOTIDE SEQUENCE</scope>
    <source>
        <strain evidence="1">SING2019-196</strain>
    </source>
</reference>
<proteinExistence type="predicted"/>
<dbReference type="Proteomes" id="UP001279734">
    <property type="component" value="Unassembled WGS sequence"/>
</dbReference>
<keyword evidence="2" id="KW-1185">Reference proteome</keyword>
<accession>A0AAD3TIC9</accession>